<evidence type="ECO:0000313" key="10">
    <source>
        <dbReference type="Proteomes" id="UP001146793"/>
    </source>
</evidence>
<keyword evidence="2" id="KW-0808">Transferase</keyword>
<dbReference type="InterPro" id="IPR004299">
    <property type="entry name" value="MBOAT_fam"/>
</dbReference>
<feature type="transmembrane region" description="Helical" evidence="8">
    <location>
        <begin position="43"/>
        <end position="60"/>
    </location>
</feature>
<comment type="subcellular location">
    <subcellularLocation>
        <location evidence="1">Membrane</location>
        <topology evidence="1">Multi-pass membrane protein</topology>
    </subcellularLocation>
</comment>
<sequence>MEFIDKQFEKISFGQPVSHIKLIYMAFLAYPLAFIMKKLKKTQSRHLFSIIPGFIIMYILFNEKALHLIGCATLVYIILRLNLPHKIITVWVTTFAWLSLLHLQVESDKGTGYKCDVTGSFMILTLKLISLASNLVDGKKDPEKLRGQMKLHRVTEMPTIIEYVSYLFYYGSINVGPLFDFVPFKNFITRKMFLNDKNDKKQIEKEKGILRRANWAGLKILSFSIITMIMYLALGMKFDYEDVTSPKIQNSNFIVRHLNFYLLGLYLRTRYYLAFFNTEGANIIAGFGYNGTDENGNEKWDQVTNVKLKPTEFPKHSRDYLNNWNYQVCVWMRNYVYFRINSKPTPLRKNLGQIATFVLSSFWHGFRYCYYIIFPLCLPFDYADRMLMKAIAPYLKGKDGKPNKTRVLIYETINRIFVTLYWSGSITVFFISYSFEQTKILIKMTYIPLIIIPWAIIIIITLKNMFFRKKRTRSDKSEKEKKNQNESKKKN</sequence>
<feature type="transmembrane region" description="Helical" evidence="8">
    <location>
        <begin position="215"/>
        <end position="234"/>
    </location>
</feature>
<feature type="transmembrane region" description="Helical" evidence="8">
    <location>
        <begin position="447"/>
        <end position="466"/>
    </location>
</feature>
<evidence type="ECO:0000256" key="7">
    <source>
        <dbReference type="SAM" id="MobiDB-lite"/>
    </source>
</evidence>
<organism evidence="9 10">
    <name type="scientific">Anaeramoeba flamelloides</name>
    <dbReference type="NCBI Taxonomy" id="1746091"/>
    <lineage>
        <taxon>Eukaryota</taxon>
        <taxon>Metamonada</taxon>
        <taxon>Anaeramoebidae</taxon>
        <taxon>Anaeramoeba</taxon>
    </lineage>
</organism>
<keyword evidence="4 8" id="KW-1133">Transmembrane helix</keyword>
<feature type="transmembrane region" description="Helical" evidence="8">
    <location>
        <begin position="20"/>
        <end position="36"/>
    </location>
</feature>
<evidence type="ECO:0000256" key="1">
    <source>
        <dbReference type="ARBA" id="ARBA00004141"/>
    </source>
</evidence>
<accession>A0AAV7ZD02</accession>
<reference evidence="9" key="1">
    <citation type="submission" date="2022-08" db="EMBL/GenBank/DDBJ databases">
        <title>Novel sulphate-reducing endosymbionts in the free-living metamonad Anaeramoeba.</title>
        <authorList>
            <person name="Jerlstrom-Hultqvist J."/>
            <person name="Cepicka I."/>
            <person name="Gallot-Lavallee L."/>
            <person name="Salas-Leiva D."/>
            <person name="Curtis B.A."/>
            <person name="Zahonova K."/>
            <person name="Pipaliya S."/>
            <person name="Dacks J."/>
            <person name="Roger A.J."/>
        </authorList>
    </citation>
    <scope>NUCLEOTIDE SEQUENCE</scope>
    <source>
        <strain evidence="9">Busselton2</strain>
    </source>
</reference>
<comment type="caution">
    <text evidence="9">The sequence shown here is derived from an EMBL/GenBank/DDBJ whole genome shotgun (WGS) entry which is preliminary data.</text>
</comment>
<feature type="region of interest" description="Disordered" evidence="7">
    <location>
        <begin position="472"/>
        <end position="491"/>
    </location>
</feature>
<dbReference type="EMBL" id="JANTQA010000033">
    <property type="protein sequence ID" value="KAJ3437634.1"/>
    <property type="molecule type" value="Genomic_DNA"/>
</dbReference>
<dbReference type="Proteomes" id="UP001146793">
    <property type="component" value="Unassembled WGS sequence"/>
</dbReference>
<dbReference type="PANTHER" id="PTHR13906">
    <property type="entry name" value="PORCUPINE"/>
    <property type="match status" value="1"/>
</dbReference>
<keyword evidence="3 8" id="KW-0812">Transmembrane</keyword>
<dbReference type="Pfam" id="PF03062">
    <property type="entry name" value="MBOAT"/>
    <property type="match status" value="1"/>
</dbReference>
<feature type="transmembrane region" description="Helical" evidence="8">
    <location>
        <begin position="416"/>
        <end position="435"/>
    </location>
</feature>
<proteinExistence type="predicted"/>
<evidence type="ECO:0000256" key="3">
    <source>
        <dbReference type="ARBA" id="ARBA00022692"/>
    </source>
</evidence>
<feature type="transmembrane region" description="Helical" evidence="8">
    <location>
        <begin position="66"/>
        <end position="83"/>
    </location>
</feature>
<keyword evidence="6" id="KW-0012">Acyltransferase</keyword>
<evidence type="ECO:0000256" key="6">
    <source>
        <dbReference type="ARBA" id="ARBA00023315"/>
    </source>
</evidence>
<evidence type="ECO:0000256" key="4">
    <source>
        <dbReference type="ARBA" id="ARBA00022989"/>
    </source>
</evidence>
<dbReference type="PANTHER" id="PTHR13906:SF4">
    <property type="entry name" value="LYSOPHOSPHOLIPID ACYLTRANSFERASE 6"/>
    <property type="match status" value="1"/>
</dbReference>
<feature type="transmembrane region" description="Helical" evidence="8">
    <location>
        <begin position="254"/>
        <end position="273"/>
    </location>
</feature>
<gene>
    <name evidence="9" type="ORF">M0812_16799</name>
</gene>
<keyword evidence="5 8" id="KW-0472">Membrane</keyword>
<evidence type="ECO:0000256" key="8">
    <source>
        <dbReference type="SAM" id="Phobius"/>
    </source>
</evidence>
<feature type="compositionally biased region" description="Basic and acidic residues" evidence="7">
    <location>
        <begin position="474"/>
        <end position="491"/>
    </location>
</feature>
<dbReference type="GO" id="GO:0016746">
    <property type="term" value="F:acyltransferase activity"/>
    <property type="evidence" value="ECO:0007669"/>
    <property type="project" value="UniProtKB-KW"/>
</dbReference>
<dbReference type="GO" id="GO:0016020">
    <property type="term" value="C:membrane"/>
    <property type="evidence" value="ECO:0007669"/>
    <property type="project" value="UniProtKB-SubCell"/>
</dbReference>
<name>A0AAV7ZD02_9EUKA</name>
<dbReference type="InterPro" id="IPR049941">
    <property type="entry name" value="LPLAT_7/PORCN-like"/>
</dbReference>
<dbReference type="AlphaFoldDB" id="A0AAV7ZD02"/>
<evidence type="ECO:0000256" key="2">
    <source>
        <dbReference type="ARBA" id="ARBA00022679"/>
    </source>
</evidence>
<evidence type="ECO:0000256" key="5">
    <source>
        <dbReference type="ARBA" id="ARBA00023136"/>
    </source>
</evidence>
<dbReference type="GO" id="GO:0030258">
    <property type="term" value="P:lipid modification"/>
    <property type="evidence" value="ECO:0007669"/>
    <property type="project" value="TreeGrafter"/>
</dbReference>
<evidence type="ECO:0000313" key="9">
    <source>
        <dbReference type="EMBL" id="KAJ3437634.1"/>
    </source>
</evidence>
<protein>
    <submittedName>
        <fullName evidence="9">Oysgedart isoform a</fullName>
    </submittedName>
</protein>